<organism evidence="1 2">
    <name type="scientific">Pseudopedobacter saltans</name>
    <dbReference type="NCBI Taxonomy" id="151895"/>
    <lineage>
        <taxon>Bacteria</taxon>
        <taxon>Pseudomonadati</taxon>
        <taxon>Bacteroidota</taxon>
        <taxon>Sphingobacteriia</taxon>
        <taxon>Sphingobacteriales</taxon>
        <taxon>Sphingobacteriaceae</taxon>
        <taxon>Pseudopedobacter</taxon>
    </lineage>
</organism>
<name>A0A2W5GBU9_9SPHI</name>
<dbReference type="Pfam" id="PF03060">
    <property type="entry name" value="NMO"/>
    <property type="match status" value="1"/>
</dbReference>
<accession>A0A2W5GBU9</accession>
<evidence type="ECO:0000313" key="1">
    <source>
        <dbReference type="EMBL" id="PZP40812.1"/>
    </source>
</evidence>
<dbReference type="InterPro" id="IPR013785">
    <property type="entry name" value="Aldolase_TIM"/>
</dbReference>
<keyword evidence="1" id="KW-0503">Monooxygenase</keyword>
<dbReference type="Gene3D" id="3.20.20.70">
    <property type="entry name" value="Aldolase class I"/>
    <property type="match status" value="1"/>
</dbReference>
<proteinExistence type="predicted"/>
<feature type="non-terminal residue" evidence="1">
    <location>
        <position position="53"/>
    </location>
</feature>
<keyword evidence="1" id="KW-0560">Oxidoreductase</keyword>
<dbReference type="PANTHER" id="PTHR42747">
    <property type="entry name" value="NITRONATE MONOOXYGENASE-RELATED"/>
    <property type="match status" value="1"/>
</dbReference>
<comment type="caution">
    <text evidence="1">The sequence shown here is derived from an EMBL/GenBank/DDBJ whole genome shotgun (WGS) entry which is preliminary data.</text>
</comment>
<dbReference type="GO" id="GO:0018580">
    <property type="term" value="F:nitronate monooxygenase activity"/>
    <property type="evidence" value="ECO:0007669"/>
    <property type="project" value="TreeGrafter"/>
</dbReference>
<dbReference type="Proteomes" id="UP000249645">
    <property type="component" value="Unassembled WGS sequence"/>
</dbReference>
<protein>
    <submittedName>
        <fullName evidence="1">Nitronate monooxygenase</fullName>
    </submittedName>
</protein>
<dbReference type="PANTHER" id="PTHR42747:SF3">
    <property type="entry name" value="NITRONATE MONOOXYGENASE-RELATED"/>
    <property type="match status" value="1"/>
</dbReference>
<dbReference type="EMBL" id="QFOI01000579">
    <property type="protein sequence ID" value="PZP40812.1"/>
    <property type="molecule type" value="Genomic_DNA"/>
</dbReference>
<sequence>MCMKSNIHLSELLNIPYPIIQAPMLGVASPEMVAAAAESGCLGNLPLGDLSAE</sequence>
<reference evidence="1 2" key="1">
    <citation type="submission" date="2017-11" db="EMBL/GenBank/DDBJ databases">
        <title>Infants hospitalized years apart are colonized by the same room-sourced microbial strains.</title>
        <authorList>
            <person name="Brooks B."/>
            <person name="Olm M.R."/>
            <person name="Firek B.A."/>
            <person name="Baker R."/>
            <person name="Thomas B.C."/>
            <person name="Morowitz M.J."/>
            <person name="Banfield J.F."/>
        </authorList>
    </citation>
    <scope>NUCLEOTIDE SEQUENCE [LARGE SCALE GENOMIC DNA]</scope>
    <source>
        <strain evidence="1">S2_009_000_R2_76</strain>
    </source>
</reference>
<evidence type="ECO:0000313" key="2">
    <source>
        <dbReference type="Proteomes" id="UP000249645"/>
    </source>
</evidence>
<gene>
    <name evidence="1" type="ORF">DI598_19010</name>
</gene>
<dbReference type="AlphaFoldDB" id="A0A2W5GBU9"/>
<dbReference type="SUPFAM" id="SSF51412">
    <property type="entry name" value="Inosine monophosphate dehydrogenase (IMPDH)"/>
    <property type="match status" value="1"/>
</dbReference>